<keyword evidence="3" id="KW-1185">Reference proteome</keyword>
<dbReference type="EMBL" id="BPLR01009026">
    <property type="protein sequence ID" value="GIY29144.1"/>
    <property type="molecule type" value="Genomic_DNA"/>
</dbReference>
<accession>A0AAV4S749</accession>
<comment type="caution">
    <text evidence="2">The sequence shown here is derived from an EMBL/GenBank/DDBJ whole genome shotgun (WGS) entry which is preliminary data.</text>
</comment>
<evidence type="ECO:0000313" key="3">
    <source>
        <dbReference type="Proteomes" id="UP001054945"/>
    </source>
</evidence>
<feature type="region of interest" description="Disordered" evidence="1">
    <location>
        <begin position="1"/>
        <end position="55"/>
    </location>
</feature>
<feature type="compositionally biased region" description="Basic and acidic residues" evidence="1">
    <location>
        <begin position="17"/>
        <end position="30"/>
    </location>
</feature>
<evidence type="ECO:0000313" key="2">
    <source>
        <dbReference type="EMBL" id="GIY29144.1"/>
    </source>
</evidence>
<protein>
    <submittedName>
        <fullName evidence="2">Uncharacterized protein</fullName>
    </submittedName>
</protein>
<evidence type="ECO:0000256" key="1">
    <source>
        <dbReference type="SAM" id="MobiDB-lite"/>
    </source>
</evidence>
<dbReference type="Proteomes" id="UP001054945">
    <property type="component" value="Unassembled WGS sequence"/>
</dbReference>
<name>A0AAV4S749_CAEEX</name>
<sequence>MNEMSLKEIVSPAEVHGAAEEQRALRRDRGVSGGPYLLPGSGDPEVPRDLPGDPEEQARLLGHQAEDRRRLRRRRELLPLFLPSFRVKRFLWWTFLDKIMCDRNYCIDCSESIAGQLR</sequence>
<organism evidence="2 3">
    <name type="scientific">Caerostris extrusa</name>
    <name type="common">Bark spider</name>
    <name type="synonym">Caerostris bankana</name>
    <dbReference type="NCBI Taxonomy" id="172846"/>
    <lineage>
        <taxon>Eukaryota</taxon>
        <taxon>Metazoa</taxon>
        <taxon>Ecdysozoa</taxon>
        <taxon>Arthropoda</taxon>
        <taxon>Chelicerata</taxon>
        <taxon>Arachnida</taxon>
        <taxon>Araneae</taxon>
        <taxon>Araneomorphae</taxon>
        <taxon>Entelegynae</taxon>
        <taxon>Araneoidea</taxon>
        <taxon>Araneidae</taxon>
        <taxon>Caerostris</taxon>
    </lineage>
</organism>
<reference evidence="2 3" key="1">
    <citation type="submission" date="2021-06" db="EMBL/GenBank/DDBJ databases">
        <title>Caerostris extrusa draft genome.</title>
        <authorList>
            <person name="Kono N."/>
            <person name="Arakawa K."/>
        </authorList>
    </citation>
    <scope>NUCLEOTIDE SEQUENCE [LARGE SCALE GENOMIC DNA]</scope>
</reference>
<proteinExistence type="predicted"/>
<gene>
    <name evidence="2" type="ORF">CEXT_74871</name>
</gene>
<dbReference type="AlphaFoldDB" id="A0AAV4S749"/>